<dbReference type="EnsemblPlants" id="OGLUM02G03950.2">
    <property type="protein sequence ID" value="OGLUM02G03950.2"/>
    <property type="gene ID" value="OGLUM02G03950"/>
</dbReference>
<dbReference type="Gramene" id="OGLUM02G03950.2">
    <property type="protein sequence ID" value="OGLUM02G03950.2"/>
    <property type="gene ID" value="OGLUM02G03950"/>
</dbReference>
<organism evidence="1">
    <name type="scientific">Oryza glumipatula</name>
    <dbReference type="NCBI Taxonomy" id="40148"/>
    <lineage>
        <taxon>Eukaryota</taxon>
        <taxon>Viridiplantae</taxon>
        <taxon>Streptophyta</taxon>
        <taxon>Embryophyta</taxon>
        <taxon>Tracheophyta</taxon>
        <taxon>Spermatophyta</taxon>
        <taxon>Magnoliopsida</taxon>
        <taxon>Liliopsida</taxon>
        <taxon>Poales</taxon>
        <taxon>Poaceae</taxon>
        <taxon>BOP clade</taxon>
        <taxon>Oryzoideae</taxon>
        <taxon>Oryzeae</taxon>
        <taxon>Oryzinae</taxon>
        <taxon>Oryza</taxon>
    </lineage>
</organism>
<evidence type="ECO:0000313" key="2">
    <source>
        <dbReference type="Proteomes" id="UP000026961"/>
    </source>
</evidence>
<protein>
    <submittedName>
        <fullName evidence="1">Uncharacterized protein</fullName>
    </submittedName>
</protein>
<reference evidence="1" key="2">
    <citation type="submission" date="2018-05" db="EMBL/GenBank/DDBJ databases">
        <title>OgluRS3 (Oryza glumaepatula Reference Sequence Version 3).</title>
        <authorList>
            <person name="Zhang J."/>
            <person name="Kudrna D."/>
            <person name="Lee S."/>
            <person name="Talag J."/>
            <person name="Welchert J."/>
            <person name="Wing R.A."/>
        </authorList>
    </citation>
    <scope>NUCLEOTIDE SEQUENCE [LARGE SCALE GENOMIC DNA]</scope>
</reference>
<dbReference type="AlphaFoldDB" id="A0A0D9YMF4"/>
<evidence type="ECO:0000313" key="1">
    <source>
        <dbReference type="EnsemblPlants" id="OGLUM02G03950.2"/>
    </source>
</evidence>
<name>A0A0D9YMF4_9ORYZ</name>
<reference evidence="1" key="1">
    <citation type="submission" date="2015-04" db="UniProtKB">
        <authorList>
            <consortium name="EnsemblPlants"/>
        </authorList>
    </citation>
    <scope>IDENTIFICATION</scope>
</reference>
<proteinExistence type="predicted"/>
<sequence length="199" mass="22192">MIFSLSKFFVAFRRSVNVSLVCSPFPCDSATKVCSNLMLDNVSSVPLFLHLLFSVMKFLPLKKRIRRASKNRMVIPPKNTPNASAKMAFLLCRFLETYDVLSEPQWCTSIGPHNFGLPSKLEFGNVLSWPTVGTDPSRSLLETLNAERKFSLSSAAGIGPVRLLLDMSSTCRFVMLQIDSGIPPENLLELKLSKRSAFN</sequence>
<keyword evidence="2" id="KW-1185">Reference proteome</keyword>
<dbReference type="HOGENOM" id="CLU_1374120_0_0_1"/>
<accession>A0A0D9YMF4</accession>
<dbReference type="Proteomes" id="UP000026961">
    <property type="component" value="Chromosome 2"/>
</dbReference>